<keyword evidence="5" id="KW-0645">Protease</keyword>
<dbReference type="SUPFAM" id="SSF47216">
    <property type="entry name" value="Proteasome activator"/>
    <property type="match status" value="1"/>
</dbReference>
<dbReference type="GO" id="GO:0005737">
    <property type="term" value="C:cytoplasm"/>
    <property type="evidence" value="ECO:0007669"/>
    <property type="project" value="TreeGrafter"/>
</dbReference>
<dbReference type="Proteomes" id="UP000019335">
    <property type="component" value="Chromosome 1"/>
</dbReference>
<comment type="similarity">
    <text evidence="1">Belongs to the PA28 family.</text>
</comment>
<evidence type="ECO:0000259" key="4">
    <source>
        <dbReference type="Pfam" id="PF02252"/>
    </source>
</evidence>
<keyword evidence="5" id="KW-0378">Hydrolase</keyword>
<dbReference type="OrthoDB" id="6591885at2759"/>
<keyword evidence="2" id="KW-0647">Proteasome</keyword>
<dbReference type="InterPro" id="IPR036252">
    <property type="entry name" value="Proteasome_activ_sf"/>
</dbReference>
<proteinExistence type="inferred from homology"/>
<feature type="region of interest" description="Disordered" evidence="3">
    <location>
        <begin position="51"/>
        <end position="124"/>
    </location>
</feature>
<dbReference type="PANTHER" id="PTHR10660:SF2">
    <property type="entry name" value="LD45860P"/>
    <property type="match status" value="1"/>
</dbReference>
<dbReference type="AlphaFoldDB" id="W7UC45"/>
<sequence length="286" mass="32074">MSSNSSNTKAVAALAEELKQKGMVTFKEEFPAKIALLTSLLENELLRLENDAVLPPESEVTPVIPPISSSEEKGETSAAGGRRKKRKMTETQQAAASVIPAAHVDAPSHSDSEEESEDEIGHLNGRHGHAHWDYTHDFAVPCNKTIMKVIELLRKEWKEAVELVGCVKLWIQLSIPPIESGGQFHVGVQEEVIQELNRFEDVAYNYLESPTKYFQTRAKLGAKLSRHRSVYDYRQSLLEADSLEYLNLKMAATELRNSYLVAYDLLSKNEDKLSIKDQSFGSRMTI</sequence>
<keyword evidence="6" id="KW-1185">Reference proteome</keyword>
<dbReference type="GO" id="GO:0006508">
    <property type="term" value="P:proteolysis"/>
    <property type="evidence" value="ECO:0007669"/>
    <property type="project" value="UniProtKB-KW"/>
</dbReference>
<dbReference type="Pfam" id="PF02252">
    <property type="entry name" value="PA28_C"/>
    <property type="match status" value="1"/>
</dbReference>
<accession>W7UC45</accession>
<protein>
    <submittedName>
        <fullName evidence="5">Subunit of proteaseome activator complex</fullName>
    </submittedName>
</protein>
<dbReference type="FunFam" id="1.20.120.180:FF:000002">
    <property type="entry name" value="Proteasome activator complex subunit 1"/>
    <property type="match status" value="1"/>
</dbReference>
<comment type="caution">
    <text evidence="5">The sequence shown here is derived from an EMBL/GenBank/DDBJ whole genome shotgun (WGS) entry which is preliminary data.</text>
</comment>
<dbReference type="GO" id="GO:0061136">
    <property type="term" value="P:regulation of proteasomal protein catabolic process"/>
    <property type="evidence" value="ECO:0007669"/>
    <property type="project" value="TreeGrafter"/>
</dbReference>
<dbReference type="EMBL" id="AZIL01000038">
    <property type="protein sequence ID" value="EWM30356.1"/>
    <property type="molecule type" value="Genomic_DNA"/>
</dbReference>
<organism evidence="5 6">
    <name type="scientific">Nannochloropsis gaditana</name>
    <dbReference type="NCBI Taxonomy" id="72520"/>
    <lineage>
        <taxon>Eukaryota</taxon>
        <taxon>Sar</taxon>
        <taxon>Stramenopiles</taxon>
        <taxon>Ochrophyta</taxon>
        <taxon>Eustigmatophyceae</taxon>
        <taxon>Eustigmatales</taxon>
        <taxon>Monodopsidaceae</taxon>
        <taxon>Nannochloropsis</taxon>
    </lineage>
</organism>
<dbReference type="GO" id="GO:0061133">
    <property type="term" value="F:endopeptidase activator activity"/>
    <property type="evidence" value="ECO:0007669"/>
    <property type="project" value="TreeGrafter"/>
</dbReference>
<name>W7UC45_9STRA</name>
<evidence type="ECO:0000313" key="6">
    <source>
        <dbReference type="Proteomes" id="UP000019335"/>
    </source>
</evidence>
<dbReference type="GO" id="GO:0008537">
    <property type="term" value="C:proteasome activator complex"/>
    <property type="evidence" value="ECO:0007669"/>
    <property type="project" value="InterPro"/>
</dbReference>
<evidence type="ECO:0000256" key="1">
    <source>
        <dbReference type="ARBA" id="ARBA00005883"/>
    </source>
</evidence>
<dbReference type="PANTHER" id="PTHR10660">
    <property type="entry name" value="PROTEASOME REGULATOR PA28"/>
    <property type="match status" value="1"/>
</dbReference>
<evidence type="ECO:0000313" key="5">
    <source>
        <dbReference type="EMBL" id="EWM30356.1"/>
    </source>
</evidence>
<evidence type="ECO:0000256" key="2">
    <source>
        <dbReference type="ARBA" id="ARBA00022942"/>
    </source>
</evidence>
<dbReference type="Gene3D" id="1.20.120.180">
    <property type="entry name" value="Proteasome activator pa28, C-terminal domain"/>
    <property type="match status" value="1"/>
</dbReference>
<dbReference type="InterPro" id="IPR036997">
    <property type="entry name" value="PA28_C_sf"/>
</dbReference>
<dbReference type="InterPro" id="IPR003186">
    <property type="entry name" value="PA28_C"/>
</dbReference>
<evidence type="ECO:0000256" key="3">
    <source>
        <dbReference type="SAM" id="MobiDB-lite"/>
    </source>
</evidence>
<feature type="domain" description="Proteasome activator PA28 C-terminal" evidence="4">
    <location>
        <begin position="140"/>
        <end position="274"/>
    </location>
</feature>
<reference evidence="5 6" key="1">
    <citation type="journal article" date="2014" name="Mol. Plant">
        <title>Chromosome Scale Genome Assembly and Transcriptome Profiling of Nannochloropsis gaditana in Nitrogen Depletion.</title>
        <authorList>
            <person name="Corteggiani Carpinelli E."/>
            <person name="Telatin A."/>
            <person name="Vitulo N."/>
            <person name="Forcato C."/>
            <person name="D'Angelo M."/>
            <person name="Schiavon R."/>
            <person name="Vezzi A."/>
            <person name="Giacometti G.M."/>
            <person name="Morosinotto T."/>
            <person name="Valle G."/>
        </authorList>
    </citation>
    <scope>NUCLEOTIDE SEQUENCE [LARGE SCALE GENOMIC DNA]</scope>
    <source>
        <strain evidence="5 6">B-31</strain>
    </source>
</reference>
<dbReference type="GO" id="GO:0008233">
    <property type="term" value="F:peptidase activity"/>
    <property type="evidence" value="ECO:0007669"/>
    <property type="project" value="UniProtKB-KW"/>
</dbReference>
<gene>
    <name evidence="5" type="ORF">Naga_100003g73</name>
</gene>
<dbReference type="GO" id="GO:2000045">
    <property type="term" value="P:regulation of G1/S transition of mitotic cell cycle"/>
    <property type="evidence" value="ECO:0007669"/>
    <property type="project" value="TreeGrafter"/>
</dbReference>
<dbReference type="InterPro" id="IPR009077">
    <property type="entry name" value="Proteasome_activ_PA28"/>
</dbReference>
<dbReference type="GO" id="GO:0005654">
    <property type="term" value="C:nucleoplasm"/>
    <property type="evidence" value="ECO:0007669"/>
    <property type="project" value="TreeGrafter"/>
</dbReference>